<comment type="caution">
    <text evidence="8">The sequence shown here is derived from an EMBL/GenBank/DDBJ whole genome shotgun (WGS) entry which is preliminary data.</text>
</comment>
<dbReference type="Pfam" id="PF04082">
    <property type="entry name" value="Fungal_trans"/>
    <property type="match status" value="1"/>
</dbReference>
<feature type="region of interest" description="Disordered" evidence="6">
    <location>
        <begin position="98"/>
        <end position="122"/>
    </location>
</feature>
<accession>A0ABR0ERP7</accession>
<evidence type="ECO:0000256" key="5">
    <source>
        <dbReference type="ARBA" id="ARBA00023242"/>
    </source>
</evidence>
<feature type="region of interest" description="Disordered" evidence="6">
    <location>
        <begin position="1"/>
        <end position="30"/>
    </location>
</feature>
<dbReference type="InterPro" id="IPR007219">
    <property type="entry name" value="XnlR_reg_dom"/>
</dbReference>
<dbReference type="EMBL" id="JAXOVC010000003">
    <property type="protein sequence ID" value="KAK4503921.1"/>
    <property type="molecule type" value="Genomic_DNA"/>
</dbReference>
<protein>
    <recommendedName>
        <fullName evidence="7">Xylanolytic transcriptional activator regulatory domain-containing protein</fullName>
    </recommendedName>
</protein>
<reference evidence="8 9" key="1">
    <citation type="journal article" date="2023" name="G3 (Bethesda)">
        <title>A chromosome-level genome assembly of Zasmidium syzygii isolated from banana leaves.</title>
        <authorList>
            <person name="van Westerhoven A.C."/>
            <person name="Mehrabi R."/>
            <person name="Talebi R."/>
            <person name="Steentjes M.B.F."/>
            <person name="Corcolon B."/>
            <person name="Chong P.A."/>
            <person name="Kema G.H.J."/>
            <person name="Seidl M.F."/>
        </authorList>
    </citation>
    <scope>NUCLEOTIDE SEQUENCE [LARGE SCALE GENOMIC DNA]</scope>
    <source>
        <strain evidence="8 9">P124</strain>
    </source>
</reference>
<feature type="compositionally biased region" description="Polar residues" evidence="6">
    <location>
        <begin position="1"/>
        <end position="20"/>
    </location>
</feature>
<feature type="domain" description="Xylanolytic transcriptional activator regulatory" evidence="7">
    <location>
        <begin position="237"/>
        <end position="474"/>
    </location>
</feature>
<keyword evidence="4" id="KW-0804">Transcription</keyword>
<evidence type="ECO:0000313" key="9">
    <source>
        <dbReference type="Proteomes" id="UP001305779"/>
    </source>
</evidence>
<evidence type="ECO:0000256" key="1">
    <source>
        <dbReference type="ARBA" id="ARBA00022723"/>
    </source>
</evidence>
<feature type="compositionally biased region" description="Polar residues" evidence="6">
    <location>
        <begin position="100"/>
        <end position="119"/>
    </location>
</feature>
<dbReference type="PANTHER" id="PTHR47660">
    <property type="entry name" value="TRANSCRIPTION FACTOR WITH C2H2 AND ZN(2)-CYS(6) DNA BINDING DOMAIN (EUROFUNG)-RELATED-RELATED"/>
    <property type="match status" value="1"/>
</dbReference>
<evidence type="ECO:0000256" key="3">
    <source>
        <dbReference type="ARBA" id="ARBA00023015"/>
    </source>
</evidence>
<keyword evidence="9" id="KW-1185">Reference proteome</keyword>
<proteinExistence type="predicted"/>
<keyword evidence="1" id="KW-0479">Metal-binding</keyword>
<feature type="region of interest" description="Disordered" evidence="6">
    <location>
        <begin position="648"/>
        <end position="674"/>
    </location>
</feature>
<sequence length="757" mass="84168">MSTPDGSGQVPNSSVVSPGTSVPFAQPPMLAHEGLPDTGMMGFDFWDQNILSATNWLDALDSTAFVGYPLSHMESNEQFFSPFGASNNGVHAMPGPVAATPTSQNRSQVQTESPQSIFSPRSAAVTEGNTSHTSFDGGPAEVGQYYVDGEPARLPRVKRRKISQSQPTPQADTTIGFSLQMRPVSTTPEQSPFKISAGTYNAILESYQRLCISPPPGWAAYGPVELPSVDILTLLLGLYHRHFSQTLPVLHPLSFGEDGPQQGLALAMAALGTHYLEDAGSARLSKSMHEFVRRLLLYQQETVSDGSLSPCWTCAELFNLVGMAYCEDQKLQQHALSSRHRLAAVFAKARHNWTSERQGPSHGESNETEFRPWIRLESAVRLAYGAWMTDCMFHYHFQTEHVLSLKDAQMPLPCEDRRWSATTEQEWKEQTKVSQSPTLNEALQALYIEKHLPKDCGEFARILIIHGLYHRMWEVADYLSNPMSHWEPTASRQASSDVLPSTPIWLPSIPTFTRWQNSACDCLDVLHWQANATIGQASGLEHPTVLHLHLARIILLAPHAEITNLAEAMILPSATRDNDEMLANKRLIQRWAIQHQYKARLAIIHAGVVFWHVRRYSVDGFHEAPAVALAALTLWAFGTFSNRKALSRSTSLQPQNKHPSRSQEAREESDQSDDASCNIILLDRPADDEIVQSFIRNGHNMKANVAGSDLYASKGPERALRQGCKLLASLRCWGISTHWNRLLQSLVETVQKTSTKT</sequence>
<evidence type="ECO:0000259" key="7">
    <source>
        <dbReference type="Pfam" id="PF04082"/>
    </source>
</evidence>
<gene>
    <name evidence="8" type="ORF">PRZ48_004836</name>
</gene>
<organism evidence="8 9">
    <name type="scientific">Zasmidium cellare</name>
    <name type="common">Wine cellar mold</name>
    <name type="synonym">Racodium cellare</name>
    <dbReference type="NCBI Taxonomy" id="395010"/>
    <lineage>
        <taxon>Eukaryota</taxon>
        <taxon>Fungi</taxon>
        <taxon>Dikarya</taxon>
        <taxon>Ascomycota</taxon>
        <taxon>Pezizomycotina</taxon>
        <taxon>Dothideomycetes</taxon>
        <taxon>Dothideomycetidae</taxon>
        <taxon>Mycosphaerellales</taxon>
        <taxon>Mycosphaerellaceae</taxon>
        <taxon>Zasmidium</taxon>
    </lineage>
</organism>
<dbReference type="PANTHER" id="PTHR47660:SF7">
    <property type="entry name" value="TRANSCRIPTION FACTOR WITH C2H2 AND ZN(2)-CYS(6) DNA BINDING DOMAIN (EUROFUNG)"/>
    <property type="match status" value="1"/>
</dbReference>
<keyword evidence="5" id="KW-0539">Nucleus</keyword>
<evidence type="ECO:0000256" key="4">
    <source>
        <dbReference type="ARBA" id="ARBA00023163"/>
    </source>
</evidence>
<feature type="compositionally biased region" description="Polar residues" evidence="6">
    <location>
        <begin position="648"/>
        <end position="657"/>
    </location>
</feature>
<keyword evidence="2" id="KW-0862">Zinc</keyword>
<name>A0ABR0ERP7_ZASCE</name>
<keyword evidence="3" id="KW-0805">Transcription regulation</keyword>
<evidence type="ECO:0000256" key="6">
    <source>
        <dbReference type="SAM" id="MobiDB-lite"/>
    </source>
</evidence>
<evidence type="ECO:0000313" key="8">
    <source>
        <dbReference type="EMBL" id="KAK4503921.1"/>
    </source>
</evidence>
<dbReference type="Proteomes" id="UP001305779">
    <property type="component" value="Unassembled WGS sequence"/>
</dbReference>
<evidence type="ECO:0000256" key="2">
    <source>
        <dbReference type="ARBA" id="ARBA00022833"/>
    </source>
</evidence>